<dbReference type="AlphaFoldDB" id="A0A0N5B1N2"/>
<accession>A0A0N5B1N2</accession>
<dbReference type="Proteomes" id="UP000046393">
    <property type="component" value="Unplaced"/>
</dbReference>
<dbReference type="WBParaSite" id="SMUV_0001120101-mRNA-1">
    <property type="protein sequence ID" value="SMUV_0001120101-mRNA-1"/>
    <property type="gene ID" value="SMUV_0001120101"/>
</dbReference>
<name>A0A0N5B1N2_9BILA</name>
<evidence type="ECO:0000313" key="1">
    <source>
        <dbReference type="Proteomes" id="UP000046393"/>
    </source>
</evidence>
<sequence length="78" mass="8376">MNASCCGACLCSNAANALSIPPGEYGRKIKTQRNRRGPAQARYGSALLGSLKTGAARLSSARVVRCWVKSRNERNPRP</sequence>
<protein>
    <submittedName>
        <fullName evidence="2">Secreted protein</fullName>
    </submittedName>
</protein>
<reference evidence="2" key="1">
    <citation type="submission" date="2017-02" db="UniProtKB">
        <authorList>
            <consortium name="WormBaseParasite"/>
        </authorList>
    </citation>
    <scope>IDENTIFICATION</scope>
</reference>
<proteinExistence type="predicted"/>
<keyword evidence="1" id="KW-1185">Reference proteome</keyword>
<evidence type="ECO:0000313" key="2">
    <source>
        <dbReference type="WBParaSite" id="SMUV_0001120101-mRNA-1"/>
    </source>
</evidence>
<organism evidence="1 2">
    <name type="scientific">Syphacia muris</name>
    <dbReference type="NCBI Taxonomy" id="451379"/>
    <lineage>
        <taxon>Eukaryota</taxon>
        <taxon>Metazoa</taxon>
        <taxon>Ecdysozoa</taxon>
        <taxon>Nematoda</taxon>
        <taxon>Chromadorea</taxon>
        <taxon>Rhabditida</taxon>
        <taxon>Spirurina</taxon>
        <taxon>Oxyuridomorpha</taxon>
        <taxon>Oxyuroidea</taxon>
        <taxon>Oxyuridae</taxon>
        <taxon>Syphacia</taxon>
    </lineage>
</organism>